<name>A0A7C3QRZ9_9BACT</name>
<evidence type="ECO:0000259" key="1">
    <source>
        <dbReference type="Pfam" id="PF01370"/>
    </source>
</evidence>
<dbReference type="GO" id="GO:0005737">
    <property type="term" value="C:cytoplasm"/>
    <property type="evidence" value="ECO:0007669"/>
    <property type="project" value="TreeGrafter"/>
</dbReference>
<sequence>MRILVTGGSGYIGNALVEAFCRSGHQVVATFRDTKKALTIERFGARAVHWDIRDHRSLSPEIRETDVLVHAAMEMGTDGGMLDQACVMFFLEELSRSAGLRRFIYTSGVWVLGNTRVNPPQDNTVPAVSPPHVAWRPPVERTVLDSAGRGITAMVIRPGIVYGGAGGITGFLMGMASAETGVVIVGEGDNHWSPVHRDDLADLYLRAAEQGPAGTIFNGTDGSCPTVGLTAQSLSFAMGFGGKITRTPPEEGRKKWGGLADGLLLDQCVSGDFAERLLGWHPRHRSIISESSALVRSWKALSETHP</sequence>
<dbReference type="AlphaFoldDB" id="A0A7C3QRZ9"/>
<dbReference type="PANTHER" id="PTHR48079">
    <property type="entry name" value="PROTEIN YEEZ"/>
    <property type="match status" value="1"/>
</dbReference>
<dbReference type="SUPFAM" id="SSF51735">
    <property type="entry name" value="NAD(P)-binding Rossmann-fold domains"/>
    <property type="match status" value="1"/>
</dbReference>
<dbReference type="InterPro" id="IPR036291">
    <property type="entry name" value="NAD(P)-bd_dom_sf"/>
</dbReference>
<dbReference type="GO" id="GO:0004029">
    <property type="term" value="F:aldehyde dehydrogenase (NAD+) activity"/>
    <property type="evidence" value="ECO:0007669"/>
    <property type="project" value="TreeGrafter"/>
</dbReference>
<comment type="caution">
    <text evidence="2">The sequence shown here is derived from an EMBL/GenBank/DDBJ whole genome shotgun (WGS) entry which is preliminary data.</text>
</comment>
<organism evidence="2">
    <name type="scientific">Leptospirillum ferriphilum</name>
    <dbReference type="NCBI Taxonomy" id="178606"/>
    <lineage>
        <taxon>Bacteria</taxon>
        <taxon>Pseudomonadati</taxon>
        <taxon>Nitrospirota</taxon>
        <taxon>Nitrospiria</taxon>
        <taxon>Nitrospirales</taxon>
        <taxon>Nitrospiraceae</taxon>
        <taxon>Leptospirillum</taxon>
    </lineage>
</organism>
<dbReference type="InterPro" id="IPR051783">
    <property type="entry name" value="NAD(P)-dependent_oxidoreduct"/>
</dbReference>
<proteinExistence type="predicted"/>
<dbReference type="Gene3D" id="3.40.50.720">
    <property type="entry name" value="NAD(P)-binding Rossmann-like Domain"/>
    <property type="match status" value="1"/>
</dbReference>
<evidence type="ECO:0000313" key="2">
    <source>
        <dbReference type="EMBL" id="HFT93410.1"/>
    </source>
</evidence>
<dbReference type="Pfam" id="PF01370">
    <property type="entry name" value="Epimerase"/>
    <property type="match status" value="1"/>
</dbReference>
<reference evidence="2" key="1">
    <citation type="journal article" date="2020" name="mSystems">
        <title>Genome- and Community-Level Interaction Insights into Carbon Utilization and Element Cycling Functions of Hydrothermarchaeota in Hydrothermal Sediment.</title>
        <authorList>
            <person name="Zhou Z."/>
            <person name="Liu Y."/>
            <person name="Xu W."/>
            <person name="Pan J."/>
            <person name="Luo Z.H."/>
            <person name="Li M."/>
        </authorList>
    </citation>
    <scope>NUCLEOTIDE SEQUENCE [LARGE SCALE GENOMIC DNA]</scope>
    <source>
        <strain evidence="2">SpSt-902</strain>
    </source>
</reference>
<dbReference type="InterPro" id="IPR001509">
    <property type="entry name" value="Epimerase_deHydtase"/>
</dbReference>
<protein>
    <submittedName>
        <fullName evidence="2">NAD-dependent epimerase/dehydratase family protein</fullName>
    </submittedName>
</protein>
<dbReference type="EMBL" id="DTMM01000107">
    <property type="protein sequence ID" value="HFT93410.1"/>
    <property type="molecule type" value="Genomic_DNA"/>
</dbReference>
<feature type="domain" description="NAD-dependent epimerase/dehydratase" evidence="1">
    <location>
        <begin position="3"/>
        <end position="218"/>
    </location>
</feature>
<dbReference type="PANTHER" id="PTHR48079:SF6">
    <property type="entry name" value="NAD(P)-BINDING DOMAIN-CONTAINING PROTEIN-RELATED"/>
    <property type="match status" value="1"/>
</dbReference>
<accession>A0A7C3QRZ9</accession>
<gene>
    <name evidence="2" type="ORF">ENX03_05615</name>
</gene>